<feature type="region of interest" description="Disordered" evidence="13">
    <location>
        <begin position="833"/>
        <end position="863"/>
    </location>
</feature>
<evidence type="ECO:0000256" key="5">
    <source>
        <dbReference type="ARBA" id="ARBA00022553"/>
    </source>
</evidence>
<dbReference type="PANTHER" id="PTHR24346">
    <property type="entry name" value="MAP/MICROTUBULE AFFINITY-REGULATING KINASE"/>
    <property type="match status" value="1"/>
</dbReference>
<evidence type="ECO:0000259" key="14">
    <source>
        <dbReference type="PROSITE" id="PS50011"/>
    </source>
</evidence>
<evidence type="ECO:0000256" key="4">
    <source>
        <dbReference type="ARBA" id="ARBA00022527"/>
    </source>
</evidence>
<dbReference type="OrthoDB" id="504170at2759"/>
<sequence length="1032" mass="114680">MQSTMASFAPDQPQPYFYPPTIPEYQRSNPNSRRASAATNHSSSRSSRSMRDRRRSSGAVSTHSQQKPKKCIGDYVVGKTLGKGASGRVKLGVHRHTGEQVAIKIISKAHLAANPAIEKAVRREIAIMKLIHHPNVMSLIDVIDDPTSSDLYLILEYVEGGELFEYLVSKGRLGEAEARHHFQQIILGLDYCHHHLICHRDLKPENLLLNSRNSIKIADFGMASLQPLGSMLETSCGSPHYASPEIVAGMPYNGSSCDIWSCGVILYALLTGHLPFDDENIRQLLKKVKSGKYIMPDNISRSAQDLIRRILVVDPAKRLNMQQIMSHPWFRETEPMNVSVLPVPPTEKEIGQPVNDASEIDDRILETIKFLWGETSNQAVINALVQKEHNMQKVVYVLLQQHAERYWQADHDDETDDDTEDAYSDSPRRRYRTIGHRTERERRCLSMVDANSNVINSGSATTARKGSVPVVGSRPVAPWMPSDASAVQRSKAEAARRYSAATIRSERAPTFAVDDLPASPAVSVDDRKTTKMKKSETFYARFVKNVLSPSRRQSKDARSSNNAEMPPTTAQQGNITATNTTPASPTTPTPTSKPITATLVGTLRRKNPFNRTPINTTDFAISATSMKEPTSPTVPPKSTLRPTSNILQRNKVDISTDDAEENSIFYQQQQQQQKENRKSNKSATLSAKRLSLRIPNAFKNESTVNASSTKKFGFTLGSNSRKQRKQLDLSLFQAEQQAQQKDKANAIHSSKKTLVNDSSLVPPPALSDGSTLSTSSSTCSSTHSSYYHTPTSPMQKVPPTLKSVMNKQSNQNGFAAGNPRRSSQVSFKSIDRRGSNLSTSTLSQQQHINNNRPTTPSLLSNSSTIASPTSIHANYNNSIPSQPAKASWLNNLFFFKQPKVCSLVVYSTHTAGILRSLHRLMNKTNEARFYEKCDRTGVTRYKAEIKTKPQDGLKPRQVKCRIDLIMSDLDPQSCVVQFTQQQGDAVLLNTTIQQLHEAILKEYPCPSNIIMASESYKEMNSVITSGTLVEDY</sequence>
<dbReference type="GO" id="GO:0035556">
    <property type="term" value="P:intracellular signal transduction"/>
    <property type="evidence" value="ECO:0007669"/>
    <property type="project" value="TreeGrafter"/>
</dbReference>
<feature type="binding site" evidence="12">
    <location>
        <position position="104"/>
    </location>
    <ligand>
        <name>ATP</name>
        <dbReference type="ChEBI" id="CHEBI:30616"/>
    </ligand>
</feature>
<dbReference type="InterPro" id="IPR011009">
    <property type="entry name" value="Kinase-like_dom_sf"/>
</dbReference>
<dbReference type="GO" id="GO:0004674">
    <property type="term" value="F:protein serine/threonine kinase activity"/>
    <property type="evidence" value="ECO:0007669"/>
    <property type="project" value="UniProtKB-KW"/>
</dbReference>
<dbReference type="STRING" id="35722.A0A0B7N0C8"/>
<evidence type="ECO:0000313" key="16">
    <source>
        <dbReference type="Proteomes" id="UP000054107"/>
    </source>
</evidence>
<evidence type="ECO:0000313" key="15">
    <source>
        <dbReference type="EMBL" id="CEP08599.1"/>
    </source>
</evidence>
<dbReference type="Proteomes" id="UP000054107">
    <property type="component" value="Unassembled WGS sequence"/>
</dbReference>
<dbReference type="CDD" id="cd14081">
    <property type="entry name" value="STKc_BRSK1_2"/>
    <property type="match status" value="1"/>
</dbReference>
<feature type="compositionally biased region" description="Low complexity" evidence="13">
    <location>
        <begin position="770"/>
        <end position="793"/>
    </location>
</feature>
<dbReference type="InterPro" id="IPR017441">
    <property type="entry name" value="Protein_kinase_ATP_BS"/>
</dbReference>
<accession>A0A0B7N0C8</accession>
<keyword evidence="9 12" id="KW-0067">ATP-binding</keyword>
<proteinExistence type="inferred from homology"/>
<dbReference type="GO" id="GO:0005524">
    <property type="term" value="F:ATP binding"/>
    <property type="evidence" value="ECO:0007669"/>
    <property type="project" value="UniProtKB-UniRule"/>
</dbReference>
<feature type="domain" description="Protein kinase" evidence="14">
    <location>
        <begin position="75"/>
        <end position="330"/>
    </location>
</feature>
<comment type="catalytic activity">
    <reaction evidence="10">
        <text>L-threonyl-[protein] + ATP = O-phospho-L-threonyl-[protein] + ADP + H(+)</text>
        <dbReference type="Rhea" id="RHEA:46608"/>
        <dbReference type="Rhea" id="RHEA-COMP:11060"/>
        <dbReference type="Rhea" id="RHEA-COMP:11605"/>
        <dbReference type="ChEBI" id="CHEBI:15378"/>
        <dbReference type="ChEBI" id="CHEBI:30013"/>
        <dbReference type="ChEBI" id="CHEBI:30616"/>
        <dbReference type="ChEBI" id="CHEBI:61977"/>
        <dbReference type="ChEBI" id="CHEBI:456216"/>
        <dbReference type="EC" id="2.7.11.1"/>
    </reaction>
</comment>
<feature type="region of interest" description="Disordered" evidence="13">
    <location>
        <begin position="754"/>
        <end position="799"/>
    </location>
</feature>
<dbReference type="SUPFAM" id="SSF56112">
    <property type="entry name" value="Protein kinase-like (PK-like)"/>
    <property type="match status" value="1"/>
</dbReference>
<dbReference type="SMART" id="SM00220">
    <property type="entry name" value="S_TKc"/>
    <property type="match status" value="1"/>
</dbReference>
<feature type="compositionally biased region" description="Low complexity" evidence="13">
    <location>
        <begin position="853"/>
        <end position="863"/>
    </location>
</feature>
<feature type="compositionally biased region" description="Low complexity" evidence="13">
    <location>
        <begin position="32"/>
        <end position="47"/>
    </location>
</feature>
<organism evidence="15 16">
    <name type="scientific">Parasitella parasitica</name>
    <dbReference type="NCBI Taxonomy" id="35722"/>
    <lineage>
        <taxon>Eukaryota</taxon>
        <taxon>Fungi</taxon>
        <taxon>Fungi incertae sedis</taxon>
        <taxon>Mucoromycota</taxon>
        <taxon>Mucoromycotina</taxon>
        <taxon>Mucoromycetes</taxon>
        <taxon>Mucorales</taxon>
        <taxon>Mucorineae</taxon>
        <taxon>Mucoraceae</taxon>
        <taxon>Parasitella</taxon>
    </lineage>
</organism>
<keyword evidence="5" id="KW-0597">Phosphoprotein</keyword>
<dbReference type="PROSITE" id="PS00108">
    <property type="entry name" value="PROTEIN_KINASE_ST"/>
    <property type="match status" value="1"/>
</dbReference>
<dbReference type="Gene3D" id="1.10.510.10">
    <property type="entry name" value="Transferase(Phosphotransferase) domain 1"/>
    <property type="match status" value="1"/>
</dbReference>
<comment type="subcellular location">
    <subcellularLocation>
        <location evidence="1">Bud neck</location>
    </subcellularLocation>
</comment>
<dbReference type="FunFam" id="1.10.510.10:FF:000394">
    <property type="entry name" value="Serine/threonine-protein kinase HSL1"/>
    <property type="match status" value="1"/>
</dbReference>
<evidence type="ECO:0000256" key="12">
    <source>
        <dbReference type="PROSITE-ProRule" id="PRU10141"/>
    </source>
</evidence>
<feature type="region of interest" description="Disordered" evidence="13">
    <location>
        <begin position="409"/>
        <end position="429"/>
    </location>
</feature>
<name>A0A0B7N0C8_9FUNG</name>
<keyword evidence="8" id="KW-0418">Kinase</keyword>
<evidence type="ECO:0000256" key="13">
    <source>
        <dbReference type="SAM" id="MobiDB-lite"/>
    </source>
</evidence>
<dbReference type="InterPro" id="IPR000719">
    <property type="entry name" value="Prot_kinase_dom"/>
</dbReference>
<dbReference type="AlphaFoldDB" id="A0A0B7N0C8"/>
<comment type="catalytic activity">
    <reaction evidence="11">
        <text>L-seryl-[protein] + ATP = O-phospho-L-seryl-[protein] + ADP + H(+)</text>
        <dbReference type="Rhea" id="RHEA:17989"/>
        <dbReference type="Rhea" id="RHEA-COMP:9863"/>
        <dbReference type="Rhea" id="RHEA-COMP:11604"/>
        <dbReference type="ChEBI" id="CHEBI:15378"/>
        <dbReference type="ChEBI" id="CHEBI:29999"/>
        <dbReference type="ChEBI" id="CHEBI:30616"/>
        <dbReference type="ChEBI" id="CHEBI:83421"/>
        <dbReference type="ChEBI" id="CHEBI:456216"/>
        <dbReference type="EC" id="2.7.11.1"/>
    </reaction>
</comment>
<evidence type="ECO:0000256" key="6">
    <source>
        <dbReference type="ARBA" id="ARBA00022679"/>
    </source>
</evidence>
<dbReference type="Pfam" id="PF00069">
    <property type="entry name" value="Pkinase"/>
    <property type="match status" value="1"/>
</dbReference>
<feature type="region of interest" description="Disordered" evidence="13">
    <location>
        <begin position="1"/>
        <end position="69"/>
    </location>
</feature>
<keyword evidence="6" id="KW-0808">Transferase</keyword>
<dbReference type="EC" id="2.7.11.1" evidence="3"/>
<keyword evidence="16" id="KW-1185">Reference proteome</keyword>
<feature type="compositionally biased region" description="Low complexity" evidence="13">
    <location>
        <begin position="837"/>
        <end position="846"/>
    </location>
</feature>
<dbReference type="GO" id="GO:0005940">
    <property type="term" value="C:septin ring"/>
    <property type="evidence" value="ECO:0007669"/>
    <property type="project" value="UniProtKB-ARBA"/>
</dbReference>
<dbReference type="InterPro" id="IPR008271">
    <property type="entry name" value="Ser/Thr_kinase_AS"/>
</dbReference>
<evidence type="ECO:0000256" key="9">
    <source>
        <dbReference type="ARBA" id="ARBA00022840"/>
    </source>
</evidence>
<dbReference type="PROSITE" id="PS00107">
    <property type="entry name" value="PROTEIN_KINASE_ATP"/>
    <property type="match status" value="1"/>
</dbReference>
<dbReference type="EMBL" id="LN719792">
    <property type="protein sequence ID" value="CEP08599.1"/>
    <property type="molecule type" value="Genomic_DNA"/>
</dbReference>
<dbReference type="PANTHER" id="PTHR24346:SF82">
    <property type="entry name" value="KP78A-RELATED"/>
    <property type="match status" value="1"/>
</dbReference>
<evidence type="ECO:0000256" key="11">
    <source>
        <dbReference type="ARBA" id="ARBA00048679"/>
    </source>
</evidence>
<feature type="compositionally biased region" description="Low complexity" evidence="13">
    <location>
        <begin position="574"/>
        <end position="598"/>
    </location>
</feature>
<gene>
    <name evidence="15" type="primary">PARPA_01939.1 scaffold 1908</name>
</gene>
<feature type="compositionally biased region" description="Pro residues" evidence="13">
    <location>
        <begin position="12"/>
        <end position="22"/>
    </location>
</feature>
<dbReference type="PROSITE" id="PS50011">
    <property type="entry name" value="PROTEIN_KINASE_DOM"/>
    <property type="match status" value="1"/>
</dbReference>
<keyword evidence="7 12" id="KW-0547">Nucleotide-binding</keyword>
<evidence type="ECO:0000256" key="1">
    <source>
        <dbReference type="ARBA" id="ARBA00004266"/>
    </source>
</evidence>
<dbReference type="GO" id="GO:0005935">
    <property type="term" value="C:cellular bud neck"/>
    <property type="evidence" value="ECO:0007669"/>
    <property type="project" value="UniProtKB-SubCell"/>
</dbReference>
<evidence type="ECO:0000256" key="2">
    <source>
        <dbReference type="ARBA" id="ARBA00010791"/>
    </source>
</evidence>
<evidence type="ECO:0000256" key="7">
    <source>
        <dbReference type="ARBA" id="ARBA00022741"/>
    </source>
</evidence>
<feature type="compositionally biased region" description="Polar residues" evidence="13">
    <location>
        <begin position="609"/>
        <end position="631"/>
    </location>
</feature>
<feature type="compositionally biased region" description="Acidic residues" evidence="13">
    <location>
        <begin position="411"/>
        <end position="423"/>
    </location>
</feature>
<evidence type="ECO:0000256" key="10">
    <source>
        <dbReference type="ARBA" id="ARBA00047899"/>
    </source>
</evidence>
<feature type="compositionally biased region" description="Polar residues" evidence="13">
    <location>
        <begin position="559"/>
        <end position="573"/>
    </location>
</feature>
<comment type="similarity">
    <text evidence="2">Belongs to the protein kinase superfamily. CAMK Ser/Thr protein kinase family. NIM1 subfamily.</text>
</comment>
<keyword evidence="4" id="KW-0723">Serine/threonine-protein kinase</keyword>
<feature type="region of interest" description="Disordered" evidence="13">
    <location>
        <begin position="547"/>
        <end position="645"/>
    </location>
</feature>
<protein>
    <recommendedName>
        <fullName evidence="3">non-specific serine/threonine protein kinase</fullName>
        <ecNumber evidence="3">2.7.11.1</ecNumber>
    </recommendedName>
</protein>
<evidence type="ECO:0000256" key="8">
    <source>
        <dbReference type="ARBA" id="ARBA00022777"/>
    </source>
</evidence>
<reference evidence="15 16" key="1">
    <citation type="submission" date="2014-09" db="EMBL/GenBank/DDBJ databases">
        <authorList>
            <person name="Ellenberger Sabrina"/>
        </authorList>
    </citation>
    <scope>NUCLEOTIDE SEQUENCE [LARGE SCALE GENOMIC DNA]</scope>
    <source>
        <strain evidence="15 16">CBS 412.66</strain>
    </source>
</reference>
<evidence type="ECO:0000256" key="3">
    <source>
        <dbReference type="ARBA" id="ARBA00012513"/>
    </source>
</evidence>
<dbReference type="FunFam" id="3.30.200.20:FF:000003">
    <property type="entry name" value="Non-specific serine/threonine protein kinase"/>
    <property type="match status" value="1"/>
</dbReference>